<keyword evidence="2" id="KW-1185">Reference proteome</keyword>
<evidence type="ECO:0000313" key="3">
    <source>
        <dbReference type="WBParaSite" id="PSAMB.scaffold7472size7596.g30146.t1"/>
    </source>
</evidence>
<sequence length="107" mass="11887">MEAGVGVRDDQEEGRKSAKKQKEKKGALASRKGRAGGHYSPSMRSRPPTLLAIDRRLAHHSTYQRTRLREKQRPWLATDKRLARDCPPKCPSQSSSSSASALLSSLM</sequence>
<evidence type="ECO:0000256" key="1">
    <source>
        <dbReference type="SAM" id="MobiDB-lite"/>
    </source>
</evidence>
<organism evidence="2 3">
    <name type="scientific">Plectus sambesii</name>
    <dbReference type="NCBI Taxonomy" id="2011161"/>
    <lineage>
        <taxon>Eukaryota</taxon>
        <taxon>Metazoa</taxon>
        <taxon>Ecdysozoa</taxon>
        <taxon>Nematoda</taxon>
        <taxon>Chromadorea</taxon>
        <taxon>Plectida</taxon>
        <taxon>Plectina</taxon>
        <taxon>Plectoidea</taxon>
        <taxon>Plectidae</taxon>
        <taxon>Plectus</taxon>
    </lineage>
</organism>
<feature type="region of interest" description="Disordered" evidence="1">
    <location>
        <begin position="1"/>
        <end position="49"/>
    </location>
</feature>
<protein>
    <submittedName>
        <fullName evidence="3">Uncharacterized protein</fullName>
    </submittedName>
</protein>
<evidence type="ECO:0000313" key="2">
    <source>
        <dbReference type="Proteomes" id="UP000887566"/>
    </source>
</evidence>
<dbReference type="WBParaSite" id="PSAMB.scaffold7472size7596.g30146.t1">
    <property type="protein sequence ID" value="PSAMB.scaffold7472size7596.g30146.t1"/>
    <property type="gene ID" value="PSAMB.scaffold7472size7596.g30146"/>
</dbReference>
<dbReference type="AlphaFoldDB" id="A0A914XBS3"/>
<feature type="compositionally biased region" description="Low complexity" evidence="1">
    <location>
        <begin position="92"/>
        <end position="107"/>
    </location>
</feature>
<proteinExistence type="predicted"/>
<reference evidence="3" key="1">
    <citation type="submission" date="2022-11" db="UniProtKB">
        <authorList>
            <consortium name="WormBaseParasite"/>
        </authorList>
    </citation>
    <scope>IDENTIFICATION</scope>
</reference>
<feature type="region of interest" description="Disordered" evidence="1">
    <location>
        <begin position="82"/>
        <end position="107"/>
    </location>
</feature>
<dbReference type="Proteomes" id="UP000887566">
    <property type="component" value="Unplaced"/>
</dbReference>
<accession>A0A914XBS3</accession>
<name>A0A914XBS3_9BILA</name>
<feature type="compositionally biased region" description="Basic and acidic residues" evidence="1">
    <location>
        <begin position="7"/>
        <end position="16"/>
    </location>
</feature>